<accession>A0AAF0XYQ2</accession>
<dbReference type="EMBL" id="CP093351">
    <property type="protein sequence ID" value="WOH14971.1"/>
    <property type="molecule type" value="Genomic_DNA"/>
</dbReference>
<name>A0AAF0XYQ2_DAUCS</name>
<dbReference type="PANTHER" id="PTHR47169:SF2">
    <property type="entry name" value="OS01G0541250 PROTEIN"/>
    <property type="match status" value="1"/>
</dbReference>
<evidence type="ECO:0000313" key="2">
    <source>
        <dbReference type="Proteomes" id="UP000077755"/>
    </source>
</evidence>
<dbReference type="AlphaFoldDB" id="A0AAF0XYQ2"/>
<gene>
    <name evidence="1" type="ORF">DCAR_0934501</name>
</gene>
<protein>
    <recommendedName>
        <fullName evidence="3">Transposase Tc1-like domain-containing protein</fullName>
    </recommendedName>
</protein>
<dbReference type="Gene3D" id="3.30.420.10">
    <property type="entry name" value="Ribonuclease H-like superfamily/Ribonuclease H"/>
    <property type="match status" value="1"/>
</dbReference>
<evidence type="ECO:0000313" key="1">
    <source>
        <dbReference type="EMBL" id="WOH14971.1"/>
    </source>
</evidence>
<dbReference type="PANTHER" id="PTHR47169">
    <property type="entry name" value="OS01G0541250 PROTEIN"/>
    <property type="match status" value="1"/>
</dbReference>
<dbReference type="InterPro" id="IPR036397">
    <property type="entry name" value="RNaseH_sf"/>
</dbReference>
<reference evidence="1" key="1">
    <citation type="journal article" date="2016" name="Nat. Genet.">
        <title>A high-quality carrot genome assembly provides new insights into carotenoid accumulation and asterid genome evolution.</title>
        <authorList>
            <person name="Iorizzo M."/>
            <person name="Ellison S."/>
            <person name="Senalik D."/>
            <person name="Zeng P."/>
            <person name="Satapoomin P."/>
            <person name="Huang J."/>
            <person name="Bowman M."/>
            <person name="Iovene M."/>
            <person name="Sanseverino W."/>
            <person name="Cavagnaro P."/>
            <person name="Yildiz M."/>
            <person name="Macko-Podgorni A."/>
            <person name="Moranska E."/>
            <person name="Grzebelus E."/>
            <person name="Grzebelus D."/>
            <person name="Ashrafi H."/>
            <person name="Zheng Z."/>
            <person name="Cheng S."/>
            <person name="Spooner D."/>
            <person name="Van Deynze A."/>
            <person name="Simon P."/>
        </authorList>
    </citation>
    <scope>NUCLEOTIDE SEQUENCE</scope>
    <source>
        <tissue evidence="1">Leaf</tissue>
    </source>
</reference>
<reference evidence="1" key="2">
    <citation type="submission" date="2022-03" db="EMBL/GenBank/DDBJ databases">
        <title>Draft title - Genomic analysis of global carrot germplasm unveils the trajectory of domestication and the origin of high carotenoid orange carrot.</title>
        <authorList>
            <person name="Iorizzo M."/>
            <person name="Ellison S."/>
            <person name="Senalik D."/>
            <person name="Macko-Podgorni A."/>
            <person name="Grzebelus D."/>
            <person name="Bostan H."/>
            <person name="Rolling W."/>
            <person name="Curaba J."/>
            <person name="Simon P."/>
        </authorList>
    </citation>
    <scope>NUCLEOTIDE SEQUENCE</scope>
    <source>
        <tissue evidence="1">Leaf</tissue>
    </source>
</reference>
<sequence>MKIPLSRRTSPKSLACAINLSKSTLHRNVQFGDIRRHNNPFKPYPKDTSKKARVQYCLSMLDRNSIAHDPKFVDMYNMIHIDEKWFYISRKTKSIILYPKKVILNVVVKAKLFNKSYVL</sequence>
<keyword evidence="2" id="KW-1185">Reference proteome</keyword>
<proteinExistence type="predicted"/>
<dbReference type="Proteomes" id="UP000077755">
    <property type="component" value="Chromosome 9"/>
</dbReference>
<organism evidence="1 2">
    <name type="scientific">Daucus carota subsp. sativus</name>
    <name type="common">Carrot</name>
    <dbReference type="NCBI Taxonomy" id="79200"/>
    <lineage>
        <taxon>Eukaryota</taxon>
        <taxon>Viridiplantae</taxon>
        <taxon>Streptophyta</taxon>
        <taxon>Embryophyta</taxon>
        <taxon>Tracheophyta</taxon>
        <taxon>Spermatophyta</taxon>
        <taxon>Magnoliopsida</taxon>
        <taxon>eudicotyledons</taxon>
        <taxon>Gunneridae</taxon>
        <taxon>Pentapetalae</taxon>
        <taxon>asterids</taxon>
        <taxon>campanulids</taxon>
        <taxon>Apiales</taxon>
        <taxon>Apiaceae</taxon>
        <taxon>Apioideae</taxon>
        <taxon>Scandiceae</taxon>
        <taxon>Daucinae</taxon>
        <taxon>Daucus</taxon>
        <taxon>Daucus sect. Daucus</taxon>
    </lineage>
</organism>
<dbReference type="GO" id="GO:0003676">
    <property type="term" value="F:nucleic acid binding"/>
    <property type="evidence" value="ECO:0007669"/>
    <property type="project" value="InterPro"/>
</dbReference>
<evidence type="ECO:0008006" key="3">
    <source>
        <dbReference type="Google" id="ProtNLM"/>
    </source>
</evidence>